<dbReference type="EMBL" id="PPSL01000002">
    <property type="protein sequence ID" value="PQJ11826.1"/>
    <property type="molecule type" value="Genomic_DNA"/>
</dbReference>
<dbReference type="SUPFAM" id="SSF109854">
    <property type="entry name" value="DinB/YfiT-like putative metalloenzymes"/>
    <property type="match status" value="1"/>
</dbReference>
<feature type="domain" description="DinB-like" evidence="1">
    <location>
        <begin position="20"/>
        <end position="156"/>
    </location>
</feature>
<dbReference type="RefSeq" id="WP_105038706.1">
    <property type="nucleotide sequence ID" value="NZ_PPSL01000002.1"/>
</dbReference>
<gene>
    <name evidence="2" type="ORF">CJD36_008510</name>
</gene>
<accession>A0A2S7SZ83</accession>
<comment type="caution">
    <text evidence="2">The sequence shown here is derived from an EMBL/GenBank/DDBJ whole genome shotgun (WGS) entry which is preliminary data.</text>
</comment>
<protein>
    <submittedName>
        <fullName evidence="2">DinB family protein</fullName>
    </submittedName>
</protein>
<keyword evidence="3" id="KW-1185">Reference proteome</keyword>
<dbReference type="Pfam" id="PF12867">
    <property type="entry name" value="DinB_2"/>
    <property type="match status" value="1"/>
</dbReference>
<dbReference type="Gene3D" id="1.20.120.450">
    <property type="entry name" value="dinb family like domain"/>
    <property type="match status" value="1"/>
</dbReference>
<organism evidence="2 3">
    <name type="scientific">Flavipsychrobacter stenotrophus</name>
    <dbReference type="NCBI Taxonomy" id="2077091"/>
    <lineage>
        <taxon>Bacteria</taxon>
        <taxon>Pseudomonadati</taxon>
        <taxon>Bacteroidota</taxon>
        <taxon>Chitinophagia</taxon>
        <taxon>Chitinophagales</taxon>
        <taxon>Chitinophagaceae</taxon>
        <taxon>Flavipsychrobacter</taxon>
    </lineage>
</organism>
<evidence type="ECO:0000259" key="1">
    <source>
        <dbReference type="Pfam" id="PF12867"/>
    </source>
</evidence>
<evidence type="ECO:0000313" key="2">
    <source>
        <dbReference type="EMBL" id="PQJ11826.1"/>
    </source>
</evidence>
<dbReference type="InterPro" id="IPR024775">
    <property type="entry name" value="DinB-like"/>
</dbReference>
<name>A0A2S7SZ83_9BACT</name>
<reference evidence="2 3" key="1">
    <citation type="submission" date="2018-01" db="EMBL/GenBank/DDBJ databases">
        <title>A novel member of the phylum Bacteroidetes isolated from glacier ice.</title>
        <authorList>
            <person name="Liu Q."/>
            <person name="Xin Y.-H."/>
        </authorList>
    </citation>
    <scope>NUCLEOTIDE SEQUENCE [LARGE SCALE GENOMIC DNA]</scope>
    <source>
        <strain evidence="2 3">RB1R16</strain>
    </source>
</reference>
<dbReference type="InterPro" id="IPR034660">
    <property type="entry name" value="DinB/YfiT-like"/>
</dbReference>
<proteinExistence type="predicted"/>
<dbReference type="Proteomes" id="UP000239872">
    <property type="component" value="Unassembled WGS sequence"/>
</dbReference>
<dbReference type="AlphaFoldDB" id="A0A2S7SZ83"/>
<dbReference type="OrthoDB" id="948294at2"/>
<sequence length="161" mass="18521">MNDKQVMVKMVFDRWYALLKNCDTLLNSLTDEQLLREIAPGKNRGIYLLGHLIAVHDDMLPILGLGDKQHAELFEMFLKSPDSKSTEGIPSVGELRSHWSKQNVMLKEKFDGLTADDWFGKHNSVSAEDFIKEPHRNKLNIILTRTTHLAYHHGQLMLIKQ</sequence>
<evidence type="ECO:0000313" key="3">
    <source>
        <dbReference type="Proteomes" id="UP000239872"/>
    </source>
</evidence>